<dbReference type="Proteomes" id="UP001057402">
    <property type="component" value="Chromosome 7"/>
</dbReference>
<evidence type="ECO:0000313" key="2">
    <source>
        <dbReference type="Proteomes" id="UP001057402"/>
    </source>
</evidence>
<sequence length="362" mass="41253">MYITAESKETSLGSCPSCHLSHIVQGECMKQGKRLYMPGDYTYDKVKRVGWLNMPRSPSSTAGAVWLSRHMADEGFCQRSRSSPFPTIRIVFPSLHLHPVLSNLAIPQSPPQMMCLTTTLRPSPPRLPLNPRRTPFLNNPSFPLNPRKPRKRGCRKTAPCRVELSHDVPFAAAIGACMLTSLVFPTKEVRDEESDAALDTTDARFAVMGIISFIPYFNWLSWVFAWLDTGNRRYAIYALVYLAPYLRSNLSLSPEDSWLPIASIIFGIIHVQLEASIRNGDIQGLQLFSEAQKYFNTMSLNKDISYDDKDHEEVSEKLDPPTELQPGKQQERDEVRQWDVPSSRDREHIHSDWDDNDDRVDK</sequence>
<accession>A0ACB9P3H4</accession>
<organism evidence="1 2">
    <name type="scientific">Melastoma candidum</name>
    <dbReference type="NCBI Taxonomy" id="119954"/>
    <lineage>
        <taxon>Eukaryota</taxon>
        <taxon>Viridiplantae</taxon>
        <taxon>Streptophyta</taxon>
        <taxon>Embryophyta</taxon>
        <taxon>Tracheophyta</taxon>
        <taxon>Spermatophyta</taxon>
        <taxon>Magnoliopsida</taxon>
        <taxon>eudicotyledons</taxon>
        <taxon>Gunneridae</taxon>
        <taxon>Pentapetalae</taxon>
        <taxon>rosids</taxon>
        <taxon>malvids</taxon>
        <taxon>Myrtales</taxon>
        <taxon>Melastomataceae</taxon>
        <taxon>Melastomatoideae</taxon>
        <taxon>Melastomateae</taxon>
        <taxon>Melastoma</taxon>
    </lineage>
</organism>
<proteinExistence type="predicted"/>
<dbReference type="EMBL" id="CM042886">
    <property type="protein sequence ID" value="KAI4343155.1"/>
    <property type="molecule type" value="Genomic_DNA"/>
</dbReference>
<evidence type="ECO:0000313" key="1">
    <source>
        <dbReference type="EMBL" id="KAI4343155.1"/>
    </source>
</evidence>
<keyword evidence="2" id="KW-1185">Reference proteome</keyword>
<gene>
    <name evidence="1" type="ORF">MLD38_027691</name>
</gene>
<name>A0ACB9P3H4_9MYRT</name>
<protein>
    <submittedName>
        <fullName evidence="1">Uncharacterized protein</fullName>
    </submittedName>
</protein>
<comment type="caution">
    <text evidence="1">The sequence shown here is derived from an EMBL/GenBank/DDBJ whole genome shotgun (WGS) entry which is preliminary data.</text>
</comment>
<reference evidence="2" key="1">
    <citation type="journal article" date="2023" name="Front. Plant Sci.">
        <title>Chromosomal-level genome assembly of Melastoma candidum provides insights into trichome evolution.</title>
        <authorList>
            <person name="Zhong Y."/>
            <person name="Wu W."/>
            <person name="Sun C."/>
            <person name="Zou P."/>
            <person name="Liu Y."/>
            <person name="Dai S."/>
            <person name="Zhou R."/>
        </authorList>
    </citation>
    <scope>NUCLEOTIDE SEQUENCE [LARGE SCALE GENOMIC DNA]</scope>
</reference>